<reference evidence="1 2" key="1">
    <citation type="journal article" date="2011" name="Proc. Natl. Acad. Sci. U.S.A.">
        <title>Genome and transcriptome analyses of the mountain pine beetle-fungal symbiont Grosmannia clavigera, a lodgepole pine pathogen.</title>
        <authorList>
            <person name="DiGuistini S."/>
            <person name="Wang Y."/>
            <person name="Liao N.Y."/>
            <person name="Taylor G."/>
            <person name="Tanguay P."/>
            <person name="Feau N."/>
            <person name="Henrissat B."/>
            <person name="Chan S.K."/>
            <person name="Hesse-Orce U."/>
            <person name="Alamouti S.M."/>
            <person name="Tsui C.K.M."/>
            <person name="Docking R.T."/>
            <person name="Levasseur A."/>
            <person name="Haridas S."/>
            <person name="Robertson G."/>
            <person name="Birol I."/>
            <person name="Holt R.A."/>
            <person name="Marra M.A."/>
            <person name="Hamelin R.C."/>
            <person name="Hirst M."/>
            <person name="Jones S.J.M."/>
            <person name="Bohlmann J."/>
            <person name="Breuil C."/>
        </authorList>
    </citation>
    <scope>NUCLEOTIDE SEQUENCE [LARGE SCALE GENOMIC DNA]</scope>
    <source>
        <strain evidence="2">kw1407 / UAMH 11150</strain>
    </source>
</reference>
<dbReference type="AlphaFoldDB" id="F0XSK1"/>
<dbReference type="InParanoid" id="F0XSK1"/>
<name>F0XSK1_GROCL</name>
<protein>
    <submittedName>
        <fullName evidence="1">Uncharacterized protein</fullName>
    </submittedName>
</protein>
<dbReference type="STRING" id="655863.F0XSK1"/>
<dbReference type="RefSeq" id="XP_014168579.1">
    <property type="nucleotide sequence ID" value="XM_014313104.1"/>
</dbReference>
<evidence type="ECO:0000313" key="2">
    <source>
        <dbReference type="Proteomes" id="UP000007796"/>
    </source>
</evidence>
<dbReference type="Proteomes" id="UP000007796">
    <property type="component" value="Unassembled WGS sequence"/>
</dbReference>
<organism evidence="2">
    <name type="scientific">Grosmannia clavigera (strain kw1407 / UAMH 11150)</name>
    <name type="common">Blue stain fungus</name>
    <name type="synonym">Graphiocladiella clavigera</name>
    <dbReference type="NCBI Taxonomy" id="655863"/>
    <lineage>
        <taxon>Eukaryota</taxon>
        <taxon>Fungi</taxon>
        <taxon>Dikarya</taxon>
        <taxon>Ascomycota</taxon>
        <taxon>Pezizomycotina</taxon>
        <taxon>Sordariomycetes</taxon>
        <taxon>Sordariomycetidae</taxon>
        <taxon>Ophiostomatales</taxon>
        <taxon>Ophiostomataceae</taxon>
        <taxon>Leptographium</taxon>
    </lineage>
</organism>
<dbReference type="GeneID" id="25978848"/>
<dbReference type="HOGENOM" id="CLU_1563033_0_0_1"/>
<accession>F0XSK1</accession>
<sequence length="171" mass="19507">MAEVGLFGTQDIEKLEFEYTVWPTAWKDEEDDRTEGANLDVLLSNAHKREKYWESVGVPYRRVISDGHGKLKYQSQQWASLLAAESDQHDDRLDTEYVALSRAAAVDQPGKETVYSHTGDRVQGVDWVIVPVSDVPILQAEGWELSFAPTPAFEVNRGYNDLRKFRSQWTS</sequence>
<evidence type="ECO:0000313" key="1">
    <source>
        <dbReference type="EMBL" id="EFW99096.1"/>
    </source>
</evidence>
<gene>
    <name evidence="1" type="ORF">CMQ_5517</name>
</gene>
<dbReference type="EMBL" id="GL629997">
    <property type="protein sequence ID" value="EFW99096.1"/>
    <property type="molecule type" value="Genomic_DNA"/>
</dbReference>
<proteinExistence type="predicted"/>
<keyword evidence="2" id="KW-1185">Reference proteome</keyword>